<keyword evidence="8 11" id="KW-0472">Membrane</keyword>
<geneLocation type="plastid" evidence="12"/>
<organism evidence="12">
    <name type="scientific">Choreocolax polysiphoniae</name>
    <dbReference type="NCBI Taxonomy" id="282351"/>
    <lineage>
        <taxon>Eukaryota</taxon>
        <taxon>Rhodophyta</taxon>
        <taxon>Florideophyceae</taxon>
        <taxon>Rhodymeniophycidae</taxon>
        <taxon>Gigartinales</taxon>
        <taxon>Choreocolacaceae</taxon>
        <taxon>Choreocolax</taxon>
    </lineage>
</organism>
<feature type="transmembrane region" description="Helical" evidence="11">
    <location>
        <begin position="381"/>
        <end position="402"/>
    </location>
</feature>
<dbReference type="Gene3D" id="1.10.3370.10">
    <property type="entry name" value="SecY subunit domain"/>
    <property type="match status" value="1"/>
</dbReference>
<dbReference type="GO" id="GO:0016020">
    <property type="term" value="C:membrane"/>
    <property type="evidence" value="ECO:0007669"/>
    <property type="project" value="UniProtKB-SubCell"/>
</dbReference>
<feature type="transmembrane region" description="Helical" evidence="11">
    <location>
        <begin position="12"/>
        <end position="32"/>
    </location>
</feature>
<accession>A0A0B5W361</accession>
<dbReference type="AlphaFoldDB" id="A0A0B5W361"/>
<evidence type="ECO:0000256" key="5">
    <source>
        <dbReference type="ARBA" id="ARBA00022927"/>
    </source>
</evidence>
<evidence type="ECO:0000256" key="7">
    <source>
        <dbReference type="ARBA" id="ARBA00023010"/>
    </source>
</evidence>
<feature type="transmembrane region" description="Helical" evidence="11">
    <location>
        <begin position="58"/>
        <end position="85"/>
    </location>
</feature>
<dbReference type="PROSITE" id="PS00756">
    <property type="entry name" value="SECY_2"/>
    <property type="match status" value="1"/>
</dbReference>
<keyword evidence="5 9" id="KW-0653">Protein transport</keyword>
<gene>
    <name evidence="12" type="primary">secY</name>
</gene>
<keyword evidence="6 11" id="KW-1133">Transmembrane helix</keyword>
<protein>
    <submittedName>
        <fullName evidence="12">Protein translocase subunit SecY</fullName>
    </submittedName>
</protein>
<comment type="similarity">
    <text evidence="2 10">Belongs to the SecY/SEC61-alpha family.</text>
</comment>
<feature type="transmembrane region" description="Helical" evidence="11">
    <location>
        <begin position="348"/>
        <end position="369"/>
    </location>
</feature>
<keyword evidence="4 9" id="KW-0812">Transmembrane</keyword>
<keyword evidence="7 9" id="KW-0811">Translocation</keyword>
<evidence type="ECO:0000256" key="1">
    <source>
        <dbReference type="ARBA" id="ARBA00004141"/>
    </source>
</evidence>
<feature type="transmembrane region" description="Helical" evidence="11">
    <location>
        <begin position="251"/>
        <end position="271"/>
    </location>
</feature>
<dbReference type="SUPFAM" id="SSF103491">
    <property type="entry name" value="Preprotein translocase SecY subunit"/>
    <property type="match status" value="1"/>
</dbReference>
<evidence type="ECO:0000313" key="12">
    <source>
        <dbReference type="EMBL" id="AJH65820.1"/>
    </source>
</evidence>
<keyword evidence="3 9" id="KW-0813">Transport</keyword>
<dbReference type="PROSITE" id="PS00755">
    <property type="entry name" value="SECY_1"/>
    <property type="match status" value="1"/>
</dbReference>
<dbReference type="NCBIfam" id="TIGR00967">
    <property type="entry name" value="3a0501s007"/>
    <property type="match status" value="1"/>
</dbReference>
<evidence type="ECO:0000256" key="3">
    <source>
        <dbReference type="ARBA" id="ARBA00022448"/>
    </source>
</evidence>
<evidence type="ECO:0000256" key="4">
    <source>
        <dbReference type="ARBA" id="ARBA00022692"/>
    </source>
</evidence>
<proteinExistence type="inferred from homology"/>
<evidence type="ECO:0000256" key="9">
    <source>
        <dbReference type="RuleBase" id="RU003484"/>
    </source>
</evidence>
<dbReference type="EMBL" id="KP308096">
    <property type="protein sequence ID" value="AJH65820.1"/>
    <property type="molecule type" value="Genomic_DNA"/>
</dbReference>
<comment type="subcellular location">
    <subcellularLocation>
        <location evidence="1 9">Membrane</location>
        <topology evidence="1 9">Multi-pass membrane protein</topology>
    </subcellularLocation>
</comment>
<dbReference type="PANTHER" id="PTHR10906">
    <property type="entry name" value="SECY/SEC61-ALPHA FAMILY MEMBER"/>
    <property type="match status" value="1"/>
</dbReference>
<dbReference type="HAMAP" id="MF_01465">
    <property type="entry name" value="SecY"/>
    <property type="match status" value="1"/>
</dbReference>
<dbReference type="InterPro" id="IPR023201">
    <property type="entry name" value="SecY_dom_sf"/>
</dbReference>
<keyword evidence="12" id="KW-0934">Plastid</keyword>
<evidence type="ECO:0000256" key="2">
    <source>
        <dbReference type="ARBA" id="ARBA00005751"/>
    </source>
</evidence>
<evidence type="ECO:0000256" key="11">
    <source>
        <dbReference type="SAM" id="Phobius"/>
    </source>
</evidence>
<evidence type="ECO:0000256" key="10">
    <source>
        <dbReference type="RuleBase" id="RU004349"/>
    </source>
</evidence>
<sequence>MNKKKKIIKKFFITLTILFISRVTIFIPIPSINQKKLIKNINQNIIINFLNIFSGSNYLTIGIFSLGIIPYINSSIIIQIFIKIIPKLKNIQNNEGELGKQKINQITRYLTVVWAIIQSLYISKWIKPYLLNWNNNSITILVLSLITSSIIIMWFSEIITEYGIGNGSSLLIFQNIISNIPKSLQKYTLNNKYNSITIFFLLFISIIILMINIIIQDSKRKIKIISIKELGQKNKINLQNYIPLKLNQGGIIPIISASTIITLPQYILLIFNNKKTIVHIIIAYILSNKLLYLIIYSILIIVFNYFHSSTIINSQDITKNLQKMNADILDLKPGLESTKYLNKIINKLIFIGSFFLFIIAQYPFIIFQITKINLLERLGTTAYLILVAVAIDTTKQIQIYILSEQYKNIIK</sequence>
<dbReference type="InterPro" id="IPR030659">
    <property type="entry name" value="SecY_CS"/>
</dbReference>
<dbReference type="GeneID" id="23629397"/>
<reference evidence="12" key="1">
    <citation type="journal article" date="2015" name="J. Phycol.">
        <title>The Choreocolax polysiphoniae plastid forces a reevaluation of the evolutionary pathways to parasitism in red algae.</title>
        <authorList>
            <person name="Salomaki E.D."/>
            <person name="Nickles K.R."/>
            <person name="Lane C.E."/>
        </authorList>
    </citation>
    <scope>NUCLEOTIDE SEQUENCE</scope>
</reference>
<feature type="transmembrane region" description="Helical" evidence="11">
    <location>
        <begin position="193"/>
        <end position="215"/>
    </location>
</feature>
<dbReference type="Pfam" id="PF00344">
    <property type="entry name" value="SecY"/>
    <property type="match status" value="1"/>
</dbReference>
<evidence type="ECO:0000256" key="8">
    <source>
        <dbReference type="ARBA" id="ARBA00023136"/>
    </source>
</evidence>
<dbReference type="GO" id="GO:0015031">
    <property type="term" value="P:protein transport"/>
    <property type="evidence" value="ECO:0007669"/>
    <property type="project" value="UniProtKB-KW"/>
</dbReference>
<dbReference type="PIRSF" id="PIRSF004557">
    <property type="entry name" value="SecY"/>
    <property type="match status" value="1"/>
</dbReference>
<name>A0A0B5W361_9FLOR</name>
<dbReference type="PRINTS" id="PR00303">
    <property type="entry name" value="SECYTRNLCASE"/>
</dbReference>
<evidence type="ECO:0000256" key="6">
    <source>
        <dbReference type="ARBA" id="ARBA00022989"/>
    </source>
</evidence>
<dbReference type="InterPro" id="IPR026593">
    <property type="entry name" value="SecY"/>
</dbReference>
<dbReference type="InterPro" id="IPR002208">
    <property type="entry name" value="SecY/SEC61-alpha"/>
</dbReference>
<feature type="transmembrane region" description="Helical" evidence="11">
    <location>
        <begin position="138"/>
        <end position="155"/>
    </location>
</feature>
<feature type="transmembrane region" description="Helical" evidence="11">
    <location>
        <begin position="277"/>
        <end position="306"/>
    </location>
</feature>
<dbReference type="RefSeq" id="YP_009122062.1">
    <property type="nucleotide sequence ID" value="NC_026522.1"/>
</dbReference>